<proteinExistence type="predicted"/>
<dbReference type="InterPro" id="IPR007344">
    <property type="entry name" value="GrpB/CoaE"/>
</dbReference>
<dbReference type="RefSeq" id="WP_040136766.1">
    <property type="nucleotide sequence ID" value="NZ_CP009889.1"/>
</dbReference>
<dbReference type="AlphaFoldDB" id="A0A0A7ENI8"/>
<dbReference type="Gene3D" id="3.30.460.10">
    <property type="entry name" value="Beta Polymerase, domain 2"/>
    <property type="match status" value="1"/>
</dbReference>
<dbReference type="SUPFAM" id="SSF81301">
    <property type="entry name" value="Nucleotidyltransferase"/>
    <property type="match status" value="1"/>
</dbReference>
<reference evidence="1 2" key="1">
    <citation type="submission" date="2014-11" db="EMBL/GenBank/DDBJ databases">
        <title>Complete Genome Sequence of Pseudoalteromonas sp. Strain OCN003 Isolated from Kaneohe Bay, Oahu, Hawaii.</title>
        <authorList>
            <person name="Beurmann S."/>
            <person name="Videau P."/>
            <person name="Ushijima B."/>
            <person name="Smith A.M."/>
            <person name="Aeby G.S."/>
            <person name="Callahan S.M."/>
            <person name="Belcaid M."/>
        </authorList>
    </citation>
    <scope>NUCLEOTIDE SEQUENCE [LARGE SCALE GENOMIC DNA]</scope>
    <source>
        <strain evidence="1 2">OCN003</strain>
    </source>
</reference>
<keyword evidence="2" id="KW-1185">Reference proteome</keyword>
<organism evidence="1 2">
    <name type="scientific">Pseudoalteromonas piratica</name>
    <dbReference type="NCBI Taxonomy" id="1348114"/>
    <lineage>
        <taxon>Bacteria</taxon>
        <taxon>Pseudomonadati</taxon>
        <taxon>Pseudomonadota</taxon>
        <taxon>Gammaproteobacteria</taxon>
        <taxon>Alteromonadales</taxon>
        <taxon>Pseudoalteromonadaceae</taxon>
        <taxon>Pseudoalteromonas</taxon>
    </lineage>
</organism>
<dbReference type="STRING" id="1348114.OM33_21775"/>
<dbReference type="HOGENOM" id="CLU_086407_4_1_6"/>
<evidence type="ECO:0000313" key="1">
    <source>
        <dbReference type="EMBL" id="AIY67616.1"/>
    </source>
</evidence>
<sequence length="173" mass="19316">MRKIEVLPYNPSWASQFKNDAALITSILSSNLIAIDHIGSTAVPNLAAKPVIDILLEVNSLDVLDTCNEALQHIGYKAKGENGITGRRYYQKGGDNRSHHIHAFVKGDEQLFKHRVFRDYLIAFPSIANDYAKVKLNAATNCNNNSALYCEMKNDFIAEHLANAVKWANQIKC</sequence>
<evidence type="ECO:0008006" key="3">
    <source>
        <dbReference type="Google" id="ProtNLM"/>
    </source>
</evidence>
<accession>A0A0A7ENI8</accession>
<dbReference type="EMBL" id="CP009889">
    <property type="protein sequence ID" value="AIY67616.1"/>
    <property type="molecule type" value="Genomic_DNA"/>
</dbReference>
<dbReference type="eggNOG" id="COG2320">
    <property type="taxonomic scope" value="Bacteria"/>
</dbReference>
<dbReference type="KEGG" id="pseo:OM33_21775"/>
<name>A0A0A7ENI8_9GAMM</name>
<dbReference type="PANTHER" id="PTHR34822:SF1">
    <property type="entry name" value="GRPB FAMILY PROTEIN"/>
    <property type="match status" value="1"/>
</dbReference>
<dbReference type="OrthoDB" id="9799092at2"/>
<dbReference type="Proteomes" id="UP000030341">
    <property type="component" value="Chromosome 2"/>
</dbReference>
<dbReference type="InterPro" id="IPR043519">
    <property type="entry name" value="NT_sf"/>
</dbReference>
<protein>
    <recommendedName>
        <fullName evidence="3">GrpB family protein</fullName>
    </recommendedName>
</protein>
<evidence type="ECO:0000313" key="2">
    <source>
        <dbReference type="Proteomes" id="UP000030341"/>
    </source>
</evidence>
<gene>
    <name evidence="1" type="ORF">OM33_21775</name>
</gene>
<dbReference type="PANTHER" id="PTHR34822">
    <property type="entry name" value="GRPB DOMAIN PROTEIN (AFU_ORTHOLOGUE AFUA_1G01530)"/>
    <property type="match status" value="1"/>
</dbReference>
<dbReference type="Pfam" id="PF04229">
    <property type="entry name" value="GrpB"/>
    <property type="match status" value="1"/>
</dbReference>